<reference evidence="2" key="1">
    <citation type="submission" date="2018-11" db="EMBL/GenBank/DDBJ databases">
        <authorList>
            <person name="Alioto T."/>
            <person name="Alioto T."/>
        </authorList>
    </citation>
    <scope>NUCLEOTIDE SEQUENCE</scope>
</reference>
<evidence type="ECO:0000313" key="3">
    <source>
        <dbReference type="Proteomes" id="UP000596742"/>
    </source>
</evidence>
<accession>A0A8B6BZ39</accession>
<protein>
    <recommendedName>
        <fullName evidence="1">Apple domain-containing protein</fullName>
    </recommendedName>
</protein>
<keyword evidence="3" id="KW-1185">Reference proteome</keyword>
<dbReference type="Gene3D" id="3.50.4.10">
    <property type="entry name" value="Hepatocyte Growth Factor"/>
    <property type="match status" value="1"/>
</dbReference>
<dbReference type="InterPro" id="IPR003609">
    <property type="entry name" value="Pan_app"/>
</dbReference>
<evidence type="ECO:0000259" key="1">
    <source>
        <dbReference type="Pfam" id="PF00024"/>
    </source>
</evidence>
<evidence type="ECO:0000313" key="2">
    <source>
        <dbReference type="EMBL" id="VDH97289.1"/>
    </source>
</evidence>
<proteinExistence type="predicted"/>
<dbReference type="AlphaFoldDB" id="A0A8B6BZ39"/>
<sequence length="86" mass="9843">MEIQLLFAQRDDNLDGLYGATDSLENKKTRSAIECHANCVSNQDCLSIFYNSERKHCILHRDSFSYATQTPPSGMETGWTFYLTKD</sequence>
<dbReference type="Proteomes" id="UP000596742">
    <property type="component" value="Unassembled WGS sequence"/>
</dbReference>
<feature type="domain" description="Apple" evidence="1">
    <location>
        <begin position="28"/>
        <end position="66"/>
    </location>
</feature>
<organism evidence="2 3">
    <name type="scientific">Mytilus galloprovincialis</name>
    <name type="common">Mediterranean mussel</name>
    <dbReference type="NCBI Taxonomy" id="29158"/>
    <lineage>
        <taxon>Eukaryota</taxon>
        <taxon>Metazoa</taxon>
        <taxon>Spiralia</taxon>
        <taxon>Lophotrochozoa</taxon>
        <taxon>Mollusca</taxon>
        <taxon>Bivalvia</taxon>
        <taxon>Autobranchia</taxon>
        <taxon>Pteriomorphia</taxon>
        <taxon>Mytilida</taxon>
        <taxon>Mytiloidea</taxon>
        <taxon>Mytilidae</taxon>
        <taxon>Mytilinae</taxon>
        <taxon>Mytilus</taxon>
    </lineage>
</organism>
<dbReference type="SUPFAM" id="SSF57414">
    <property type="entry name" value="Hairpin loop containing domain-like"/>
    <property type="match status" value="1"/>
</dbReference>
<feature type="non-terminal residue" evidence="2">
    <location>
        <position position="86"/>
    </location>
</feature>
<gene>
    <name evidence="2" type="ORF">MGAL_10B052994</name>
</gene>
<name>A0A8B6BZ39_MYTGA</name>
<dbReference type="EMBL" id="UYJE01000887">
    <property type="protein sequence ID" value="VDH97289.1"/>
    <property type="molecule type" value="Genomic_DNA"/>
</dbReference>
<comment type="caution">
    <text evidence="2">The sequence shown here is derived from an EMBL/GenBank/DDBJ whole genome shotgun (WGS) entry which is preliminary data.</text>
</comment>
<dbReference type="Pfam" id="PF00024">
    <property type="entry name" value="PAN_1"/>
    <property type="match status" value="1"/>
</dbReference>